<feature type="domain" description="HotDog ACOT-type" evidence="2">
    <location>
        <begin position="6"/>
        <end position="116"/>
    </location>
</feature>
<dbReference type="PaxDb" id="768679-TTX_0612"/>
<accession>G4RNX8</accession>
<dbReference type="PROSITE" id="PS51770">
    <property type="entry name" value="HOTDOG_ACOT"/>
    <property type="match status" value="2"/>
</dbReference>
<dbReference type="EMBL" id="FN869859">
    <property type="protein sequence ID" value="CCC81272.1"/>
    <property type="molecule type" value="Genomic_DNA"/>
</dbReference>
<dbReference type="InterPro" id="IPR040170">
    <property type="entry name" value="Cytosol_ACT"/>
</dbReference>
<evidence type="ECO:0000256" key="1">
    <source>
        <dbReference type="ARBA" id="ARBA00022801"/>
    </source>
</evidence>
<evidence type="ECO:0000313" key="4">
    <source>
        <dbReference type="Proteomes" id="UP000002654"/>
    </source>
</evidence>
<dbReference type="STRING" id="768679.TTX_0612"/>
<evidence type="ECO:0000259" key="2">
    <source>
        <dbReference type="PROSITE" id="PS51770"/>
    </source>
</evidence>
<dbReference type="KEGG" id="ttn:TTX_0612"/>
<evidence type="ECO:0000313" key="3">
    <source>
        <dbReference type="EMBL" id="CCC81272.1"/>
    </source>
</evidence>
<reference evidence="3 4" key="1">
    <citation type="journal article" date="2011" name="PLoS ONE">
        <title>The complete genome sequence of Thermoproteus tenax: a physiologically versatile member of the Crenarchaeota.</title>
        <authorList>
            <person name="Siebers B."/>
            <person name="Zaparty M."/>
            <person name="Raddatz G."/>
            <person name="Tjaden B."/>
            <person name="Albers S.V."/>
            <person name="Bell S.D."/>
            <person name="Blombach F."/>
            <person name="Kletzin A."/>
            <person name="Kyrpides N."/>
            <person name="Lanz C."/>
            <person name="Plagens A."/>
            <person name="Rampp M."/>
            <person name="Rosinus A."/>
            <person name="von Jan M."/>
            <person name="Makarova K.S."/>
            <person name="Klenk H.P."/>
            <person name="Schuster S.C."/>
            <person name="Hensel R."/>
        </authorList>
    </citation>
    <scope>NUCLEOTIDE SEQUENCE [LARGE SCALE GENOMIC DNA]</scope>
    <source>
        <strain evidence="4">ATCC 35583 / DSM 2078 / JCM 9277 / NBRC 100435 / Kra 1</strain>
    </source>
</reference>
<keyword evidence="1 3" id="KW-0378">Hydrolase</keyword>
<dbReference type="HOGENOM" id="CLU_073524_0_0_2"/>
<dbReference type="eggNOG" id="arCOG00773">
    <property type="taxonomic scope" value="Archaea"/>
</dbReference>
<organism evidence="3 4">
    <name type="scientific">Thermoproteus tenax (strain ATCC 35583 / DSM 2078 / JCM 9277 / NBRC 100435 / Kra 1)</name>
    <dbReference type="NCBI Taxonomy" id="768679"/>
    <lineage>
        <taxon>Archaea</taxon>
        <taxon>Thermoproteota</taxon>
        <taxon>Thermoprotei</taxon>
        <taxon>Thermoproteales</taxon>
        <taxon>Thermoproteaceae</taxon>
        <taxon>Thermoproteus</taxon>
    </lineage>
</organism>
<dbReference type="SUPFAM" id="SSF54637">
    <property type="entry name" value="Thioesterase/thiol ester dehydrase-isomerase"/>
    <property type="match status" value="2"/>
</dbReference>
<dbReference type="InterPro" id="IPR006683">
    <property type="entry name" value="Thioestr_dom"/>
</dbReference>
<dbReference type="Gene3D" id="3.10.129.10">
    <property type="entry name" value="Hotdog Thioesterase"/>
    <property type="match status" value="2"/>
</dbReference>
<dbReference type="GO" id="GO:0005829">
    <property type="term" value="C:cytosol"/>
    <property type="evidence" value="ECO:0007669"/>
    <property type="project" value="TreeGrafter"/>
</dbReference>
<dbReference type="InterPro" id="IPR033120">
    <property type="entry name" value="HOTDOG_ACOT"/>
</dbReference>
<name>G4RNX8_THETK</name>
<dbReference type="RefSeq" id="WP_014126529.1">
    <property type="nucleotide sequence ID" value="NC_016070.1"/>
</dbReference>
<dbReference type="PANTHER" id="PTHR11049:SF16">
    <property type="entry name" value="PROTEIN VDLD"/>
    <property type="match status" value="1"/>
</dbReference>
<gene>
    <name evidence="3" type="ordered locus">TTX_0612</name>
</gene>
<dbReference type="PANTHER" id="PTHR11049">
    <property type="entry name" value="ACYL COENZYME A THIOESTER HYDROLASE"/>
    <property type="match status" value="1"/>
</dbReference>
<dbReference type="GO" id="GO:0052816">
    <property type="term" value="F:long-chain fatty acyl-CoA hydrolase activity"/>
    <property type="evidence" value="ECO:0007669"/>
    <property type="project" value="TreeGrafter"/>
</dbReference>
<proteinExistence type="predicted"/>
<dbReference type="PATRIC" id="fig|768679.9.peg.625"/>
<dbReference type="GO" id="GO:0006637">
    <property type="term" value="P:acyl-CoA metabolic process"/>
    <property type="evidence" value="ECO:0007669"/>
    <property type="project" value="TreeGrafter"/>
</dbReference>
<dbReference type="CDD" id="cd03442">
    <property type="entry name" value="BFIT_BACH"/>
    <property type="match status" value="2"/>
</dbReference>
<feature type="domain" description="HotDog ACOT-type" evidence="2">
    <location>
        <begin position="158"/>
        <end position="268"/>
    </location>
</feature>
<sequence>MRRSIADTKVEVTRLIAPHHVNPLGTLYGGYMLHWLVDAGSIVATDLAEANVALGYLDRMHFVEPIRVGDIVKFRSWVVYVRRSSITVLVESYVKRGDKMPLATIARMIFVKLGEDGRPEPVGAEVYAQSEWERLLLSHFSEWRNSMEHLLREERPAGDLPTLGHLLVMPEDTIYGNIMYGGKLLYYLDQLAAIAAMNFKPNIYVTASVNSINFRRPILVGDVIEVQADVDYVGRTSLEVAFKVYAKGTRGRRYVAGGYMTFVNMTGGRPTPLGEELIKDPDALRRKEIGVAEAKALRAVYYSEEEPAYAAMLRRS</sequence>
<dbReference type="GeneID" id="11263608"/>
<dbReference type="Pfam" id="PF03061">
    <property type="entry name" value="4HBT"/>
    <property type="match status" value="2"/>
</dbReference>
<dbReference type="AlphaFoldDB" id="G4RNX8"/>
<keyword evidence="4" id="KW-1185">Reference proteome</keyword>
<dbReference type="InterPro" id="IPR029069">
    <property type="entry name" value="HotDog_dom_sf"/>
</dbReference>
<dbReference type="Proteomes" id="UP000002654">
    <property type="component" value="Chromosome"/>
</dbReference>
<dbReference type="OrthoDB" id="15030at2157"/>
<protein>
    <submittedName>
        <fullName evidence="3">Acyl-CoA hydrolase</fullName>
    </submittedName>
</protein>